<dbReference type="EMBL" id="JMKJ01000388">
    <property type="protein sequence ID" value="KGG51098.1"/>
    <property type="molecule type" value="Genomic_DNA"/>
</dbReference>
<dbReference type="Proteomes" id="UP000029725">
    <property type="component" value="Unassembled WGS sequence"/>
</dbReference>
<dbReference type="PANTHER" id="PTHR22950:SF678">
    <property type="entry name" value="VACUOLAR AMINO ACID TRANSPORTER 5-RELATED"/>
    <property type="match status" value="1"/>
</dbReference>
<evidence type="ECO:0000313" key="11">
    <source>
        <dbReference type="EMBL" id="KGG51098.1"/>
    </source>
</evidence>
<dbReference type="InterPro" id="IPR013057">
    <property type="entry name" value="AA_transpt_TM"/>
</dbReference>
<dbReference type="GO" id="GO:0005313">
    <property type="term" value="F:L-glutamate transmembrane transporter activity"/>
    <property type="evidence" value="ECO:0007669"/>
    <property type="project" value="TreeGrafter"/>
</dbReference>
<dbReference type="GO" id="GO:0015189">
    <property type="term" value="F:L-lysine transmembrane transporter activity"/>
    <property type="evidence" value="ECO:0007669"/>
    <property type="project" value="TreeGrafter"/>
</dbReference>
<feature type="transmembrane region" description="Helical" evidence="9">
    <location>
        <begin position="268"/>
        <end position="289"/>
    </location>
</feature>
<gene>
    <name evidence="11" type="ORF">DI09_44p20</name>
</gene>
<dbReference type="RefSeq" id="XP_013237547.1">
    <property type="nucleotide sequence ID" value="XM_013382093.1"/>
</dbReference>
<feature type="transmembrane region" description="Helical" evidence="9">
    <location>
        <begin position="193"/>
        <end position="218"/>
    </location>
</feature>
<proteinExistence type="inferred from homology"/>
<dbReference type="HOGENOM" id="CLU_009020_1_1_1"/>
<evidence type="ECO:0000256" key="8">
    <source>
        <dbReference type="ARBA" id="ARBA00023136"/>
    </source>
</evidence>
<keyword evidence="8 9" id="KW-0472">Membrane</keyword>
<feature type="transmembrane region" description="Helical" evidence="9">
    <location>
        <begin position="383"/>
        <end position="402"/>
    </location>
</feature>
<dbReference type="GO" id="GO:0005774">
    <property type="term" value="C:vacuolar membrane"/>
    <property type="evidence" value="ECO:0007669"/>
    <property type="project" value="UniProtKB-SubCell"/>
</dbReference>
<evidence type="ECO:0000259" key="10">
    <source>
        <dbReference type="Pfam" id="PF01490"/>
    </source>
</evidence>
<dbReference type="PANTHER" id="PTHR22950">
    <property type="entry name" value="AMINO ACID TRANSPORTER"/>
    <property type="match status" value="1"/>
</dbReference>
<feature type="transmembrane region" description="Helical" evidence="9">
    <location>
        <begin position="423"/>
        <end position="444"/>
    </location>
</feature>
<comment type="caution">
    <text evidence="11">The sequence shown here is derived from an EMBL/GenBank/DDBJ whole genome shotgun (WGS) entry which is preliminary data.</text>
</comment>
<feature type="transmembrane region" description="Helical" evidence="9">
    <location>
        <begin position="450"/>
        <end position="474"/>
    </location>
</feature>
<keyword evidence="6" id="KW-0029">Amino-acid transport</keyword>
<feature type="transmembrane region" description="Helical" evidence="9">
    <location>
        <begin position="238"/>
        <end position="256"/>
    </location>
</feature>
<dbReference type="VEuPathDB" id="MicrosporidiaDB:DI09_44p20"/>
<dbReference type="GO" id="GO:0061459">
    <property type="term" value="F:L-arginine transmembrane transporter activity"/>
    <property type="evidence" value="ECO:0007669"/>
    <property type="project" value="TreeGrafter"/>
</dbReference>
<keyword evidence="4" id="KW-0926">Vacuole</keyword>
<evidence type="ECO:0000256" key="7">
    <source>
        <dbReference type="ARBA" id="ARBA00022989"/>
    </source>
</evidence>
<sequence length="513" mass="56344">MTATTIHYQGFSSLQQLALEDKDRDERNKSQFVDVILDELITASMGDNISAGSHSELASMVSHTDIVIPPTSVLGESILDGALVPAEQEAPSKFATFGAVDDDKAERSFVQDEKLVLANAFSSGVNLLKTFIGAGIISLPLALASFGLLTGIILLVIAGFTALLGLYFYIYAAVQVGGRNVTPQSFASISWPFLGYLLSISIFFKNIGVGLAYLLLIGNIMSTLMQGFLGGSGFWTNPRIWISTFMVAIIGPLSFLRRLDHLKYSSSLGLVSVAYLLGLSIFHFFAIGISPSSAAVIRLFAPFSMKALSRFGIFVFAFTCHQNILPIYNETRRNSIKELMYLCAVCVAISLAIYVSYGTFSYLCYADVLINGSMFSYYPQDEIPFQIARVLFTLLLAFSYPLQVVPFRMASNFLFRGGKKETILSHVLFTSFILGFTFSISMFLPDLSNVLSLVGSMTSSVICYIVPSLFYLSITSGRPFWAAKRHWACLLLLFGMLVFLCCTSMSIMNFITN</sequence>
<dbReference type="Pfam" id="PF01490">
    <property type="entry name" value="Aa_trans"/>
    <property type="match status" value="1"/>
</dbReference>
<feature type="transmembrane region" description="Helical" evidence="9">
    <location>
        <begin position="486"/>
        <end position="511"/>
    </location>
</feature>
<feature type="transmembrane region" description="Helical" evidence="9">
    <location>
        <begin position="152"/>
        <end position="172"/>
    </location>
</feature>
<keyword evidence="12" id="KW-1185">Reference proteome</keyword>
<name>A0A098VPZ4_9MICR</name>
<protein>
    <recommendedName>
        <fullName evidence="10">Amino acid transporter transmembrane domain-containing protein</fullName>
    </recommendedName>
</protein>
<keyword evidence="3" id="KW-0813">Transport</keyword>
<evidence type="ECO:0000313" key="12">
    <source>
        <dbReference type="Proteomes" id="UP000029725"/>
    </source>
</evidence>
<dbReference type="GeneID" id="25260004"/>
<feature type="transmembrane region" description="Helical" evidence="9">
    <location>
        <begin position="339"/>
        <end position="363"/>
    </location>
</feature>
<evidence type="ECO:0000256" key="4">
    <source>
        <dbReference type="ARBA" id="ARBA00022554"/>
    </source>
</evidence>
<reference evidence="11 12" key="1">
    <citation type="submission" date="2014-04" db="EMBL/GenBank/DDBJ databases">
        <title>A new species of microsporidia sheds light on the evolution of extreme parasitism.</title>
        <authorList>
            <person name="Haag K.L."/>
            <person name="James T.Y."/>
            <person name="Larsson R."/>
            <person name="Schaer T.M."/>
            <person name="Refardt D."/>
            <person name="Pombert J.-F."/>
            <person name="Ebert D."/>
        </authorList>
    </citation>
    <scope>NUCLEOTIDE SEQUENCE [LARGE SCALE GENOMIC DNA]</scope>
    <source>
        <strain evidence="11 12">UGP3</strain>
        <tissue evidence="11">Spores</tissue>
    </source>
</reference>
<evidence type="ECO:0000256" key="9">
    <source>
        <dbReference type="SAM" id="Phobius"/>
    </source>
</evidence>
<organism evidence="11 12">
    <name type="scientific">Mitosporidium daphniae</name>
    <dbReference type="NCBI Taxonomy" id="1485682"/>
    <lineage>
        <taxon>Eukaryota</taxon>
        <taxon>Fungi</taxon>
        <taxon>Fungi incertae sedis</taxon>
        <taxon>Microsporidia</taxon>
        <taxon>Mitosporidium</taxon>
    </lineage>
</organism>
<dbReference type="AlphaFoldDB" id="A0A098VPZ4"/>
<evidence type="ECO:0000256" key="5">
    <source>
        <dbReference type="ARBA" id="ARBA00022692"/>
    </source>
</evidence>
<comment type="similarity">
    <text evidence="2">Belongs to the amino acid/polyamine transporter 2 family.</text>
</comment>
<accession>A0A098VPZ4</accession>
<evidence type="ECO:0000256" key="1">
    <source>
        <dbReference type="ARBA" id="ARBA00004128"/>
    </source>
</evidence>
<dbReference type="GO" id="GO:0005302">
    <property type="term" value="F:L-tyrosine transmembrane transporter activity"/>
    <property type="evidence" value="ECO:0007669"/>
    <property type="project" value="TreeGrafter"/>
</dbReference>
<evidence type="ECO:0000256" key="3">
    <source>
        <dbReference type="ARBA" id="ARBA00022448"/>
    </source>
</evidence>
<dbReference type="GO" id="GO:0005290">
    <property type="term" value="F:L-histidine transmembrane transporter activity"/>
    <property type="evidence" value="ECO:0007669"/>
    <property type="project" value="TreeGrafter"/>
</dbReference>
<evidence type="ECO:0000256" key="2">
    <source>
        <dbReference type="ARBA" id="ARBA00008066"/>
    </source>
</evidence>
<keyword evidence="5 9" id="KW-0812">Transmembrane</keyword>
<comment type="subcellular location">
    <subcellularLocation>
        <location evidence="1">Vacuole membrane</location>
        <topology evidence="1">Multi-pass membrane protein</topology>
    </subcellularLocation>
</comment>
<dbReference type="OrthoDB" id="438545at2759"/>
<feature type="transmembrane region" description="Helical" evidence="9">
    <location>
        <begin position="295"/>
        <end position="318"/>
    </location>
</feature>
<keyword evidence="7 9" id="KW-1133">Transmembrane helix</keyword>
<evidence type="ECO:0000256" key="6">
    <source>
        <dbReference type="ARBA" id="ARBA00022970"/>
    </source>
</evidence>
<dbReference type="GO" id="GO:0015194">
    <property type="term" value="F:L-serine transmembrane transporter activity"/>
    <property type="evidence" value="ECO:0007669"/>
    <property type="project" value="TreeGrafter"/>
</dbReference>
<feature type="domain" description="Amino acid transporter transmembrane" evidence="10">
    <location>
        <begin position="119"/>
        <end position="507"/>
    </location>
</feature>